<evidence type="ECO:0000313" key="1">
    <source>
        <dbReference type="EMBL" id="MBL1118179.1"/>
    </source>
</evidence>
<reference evidence="1 2" key="1">
    <citation type="submission" date="2021-01" db="EMBL/GenBank/DDBJ databases">
        <title>WGS of actinomycetes isolated from Thailand.</title>
        <authorList>
            <person name="Thawai C."/>
        </authorList>
    </citation>
    <scope>NUCLEOTIDE SEQUENCE [LARGE SCALE GENOMIC DNA]</scope>
    <source>
        <strain evidence="1 2">CA3R110</strain>
    </source>
</reference>
<evidence type="ECO:0000313" key="2">
    <source>
        <dbReference type="Proteomes" id="UP000621510"/>
    </source>
</evidence>
<keyword evidence="2" id="KW-1185">Reference proteome</keyword>
<gene>
    <name evidence="1" type="ORF">JK364_38245</name>
</gene>
<dbReference type="RefSeq" id="WP_201856058.1">
    <property type="nucleotide sequence ID" value="NZ_JAERRG010000021.1"/>
</dbReference>
<protein>
    <submittedName>
        <fullName evidence="1">Uncharacterized protein</fullName>
    </submittedName>
</protein>
<dbReference type="Proteomes" id="UP000621510">
    <property type="component" value="Unassembled WGS sequence"/>
</dbReference>
<organism evidence="1 2">
    <name type="scientific">Streptomyces endocoffeicus</name>
    <dbReference type="NCBI Taxonomy" id="2898945"/>
    <lineage>
        <taxon>Bacteria</taxon>
        <taxon>Bacillati</taxon>
        <taxon>Actinomycetota</taxon>
        <taxon>Actinomycetes</taxon>
        <taxon>Kitasatosporales</taxon>
        <taxon>Streptomycetaceae</taxon>
        <taxon>Streptomyces</taxon>
    </lineage>
</organism>
<comment type="caution">
    <text evidence="1">The sequence shown here is derived from an EMBL/GenBank/DDBJ whole genome shotgun (WGS) entry which is preliminary data.</text>
</comment>
<proteinExistence type="predicted"/>
<name>A0ABS1Q1H4_9ACTN</name>
<sequence>MSFAPRLRSAECMDPVHATNAFLDQTIANGVDNLYFTAGELAQSVQRSAYPRRYDASKGKALALITELQG</sequence>
<dbReference type="EMBL" id="JAERRG010000021">
    <property type="protein sequence ID" value="MBL1118179.1"/>
    <property type="molecule type" value="Genomic_DNA"/>
</dbReference>
<accession>A0ABS1Q1H4</accession>